<dbReference type="WBParaSite" id="Gr19_v10_g7180.t1">
    <property type="protein sequence ID" value="Gr19_v10_g7180.t1"/>
    <property type="gene ID" value="Gr19_v10_g7180"/>
</dbReference>
<evidence type="ECO:0000256" key="5">
    <source>
        <dbReference type="ARBA" id="ARBA00023136"/>
    </source>
</evidence>
<name>A0A914I3K3_GLORO</name>
<dbReference type="Proteomes" id="UP000887572">
    <property type="component" value="Unplaced"/>
</dbReference>
<sequence>MTHYYPPSVEGEPASFAAFPHPQRGQQQQHWTGSLPRLDHLYNRLPINGGEEMPSMMMSGAEHLLSSYLPDVPSTSCQQQQMQSRRCGYSSLPRNYERSWGDQQQQQRQRHYYGAGRPFLPFLLCRLRLFERESGLSREQIFFLLLVILMIYLVTGLRFFCIVIGIMWPIYATEGARRTNDQLALDKWVRYWTVLALVNQMDLCLFERLIPFYMIIKTAILLYIAIPQTNGALIIYGYVMAFFIGS</sequence>
<keyword evidence="5 6" id="KW-0472">Membrane</keyword>
<dbReference type="PANTHER" id="PTHR12300">
    <property type="entry name" value="HVA22-LIKE PROTEINS"/>
    <property type="match status" value="1"/>
</dbReference>
<evidence type="ECO:0000256" key="2">
    <source>
        <dbReference type="ARBA" id="ARBA00008573"/>
    </source>
</evidence>
<dbReference type="Pfam" id="PF03134">
    <property type="entry name" value="TB2_DP1_HVA22"/>
    <property type="match status" value="1"/>
</dbReference>
<evidence type="ECO:0000256" key="6">
    <source>
        <dbReference type="RuleBase" id="RU362006"/>
    </source>
</evidence>
<dbReference type="InterPro" id="IPR004345">
    <property type="entry name" value="TB2_DP1_HVA22"/>
</dbReference>
<comment type="similarity">
    <text evidence="2 6">Belongs to the DP1 family.</text>
</comment>
<dbReference type="AlphaFoldDB" id="A0A914I3K3"/>
<accession>A0A914I3K3</accession>
<evidence type="ECO:0000256" key="3">
    <source>
        <dbReference type="ARBA" id="ARBA00022692"/>
    </source>
</evidence>
<keyword evidence="4 6" id="KW-1133">Transmembrane helix</keyword>
<organism evidence="7 8">
    <name type="scientific">Globodera rostochiensis</name>
    <name type="common">Golden nematode worm</name>
    <name type="synonym">Heterodera rostochiensis</name>
    <dbReference type="NCBI Taxonomy" id="31243"/>
    <lineage>
        <taxon>Eukaryota</taxon>
        <taxon>Metazoa</taxon>
        <taxon>Ecdysozoa</taxon>
        <taxon>Nematoda</taxon>
        <taxon>Chromadorea</taxon>
        <taxon>Rhabditida</taxon>
        <taxon>Tylenchina</taxon>
        <taxon>Tylenchomorpha</taxon>
        <taxon>Tylenchoidea</taxon>
        <taxon>Heteroderidae</taxon>
        <taxon>Heteroderinae</taxon>
        <taxon>Globodera</taxon>
    </lineage>
</organism>
<evidence type="ECO:0000313" key="8">
    <source>
        <dbReference type="WBParaSite" id="Gr19_v10_g7180.t1"/>
    </source>
</evidence>
<keyword evidence="7" id="KW-1185">Reference proteome</keyword>
<comment type="subcellular location">
    <subcellularLocation>
        <location evidence="1 6">Membrane</location>
        <topology evidence="1 6">Multi-pass membrane protein</topology>
    </subcellularLocation>
</comment>
<proteinExistence type="inferred from homology"/>
<dbReference type="PANTHER" id="PTHR12300:SF161">
    <property type="entry name" value="RECEPTOR EXPRESSION-ENHANCING PROTEIN"/>
    <property type="match status" value="1"/>
</dbReference>
<feature type="transmembrane region" description="Helical" evidence="6">
    <location>
        <begin position="218"/>
        <end position="244"/>
    </location>
</feature>
<evidence type="ECO:0000256" key="4">
    <source>
        <dbReference type="ARBA" id="ARBA00022989"/>
    </source>
</evidence>
<keyword evidence="3 6" id="KW-0812">Transmembrane</keyword>
<feature type="transmembrane region" description="Helical" evidence="6">
    <location>
        <begin position="141"/>
        <end position="168"/>
    </location>
</feature>
<reference evidence="8" key="1">
    <citation type="submission" date="2022-11" db="UniProtKB">
        <authorList>
            <consortium name="WormBaseParasite"/>
        </authorList>
    </citation>
    <scope>IDENTIFICATION</scope>
</reference>
<dbReference type="GO" id="GO:0016020">
    <property type="term" value="C:membrane"/>
    <property type="evidence" value="ECO:0007669"/>
    <property type="project" value="UniProtKB-SubCell"/>
</dbReference>
<evidence type="ECO:0000256" key="1">
    <source>
        <dbReference type="ARBA" id="ARBA00004141"/>
    </source>
</evidence>
<evidence type="ECO:0000313" key="7">
    <source>
        <dbReference type="Proteomes" id="UP000887572"/>
    </source>
</evidence>
<protein>
    <recommendedName>
        <fullName evidence="6">Receptor expression-enhancing protein</fullName>
    </recommendedName>
</protein>